<dbReference type="AlphaFoldDB" id="A0A6G4QTY8"/>
<dbReference type="RefSeq" id="WP_165256947.1">
    <property type="nucleotide sequence ID" value="NZ_JAAKGT010000002.1"/>
</dbReference>
<proteinExistence type="predicted"/>
<accession>A0A6G4QTY8</accession>
<evidence type="ECO:0000313" key="1">
    <source>
        <dbReference type="EMBL" id="NGM49116.1"/>
    </source>
</evidence>
<dbReference type="EMBL" id="JAAKGT010000002">
    <property type="protein sequence ID" value="NGM49116.1"/>
    <property type="molecule type" value="Genomic_DNA"/>
</dbReference>
<dbReference type="InterPro" id="IPR010775">
    <property type="entry name" value="DUF1365"/>
</dbReference>
<name>A0A6G4QTY8_9CAUL</name>
<dbReference type="PANTHER" id="PTHR33973:SF4">
    <property type="entry name" value="OS07G0153300 PROTEIN"/>
    <property type="match status" value="1"/>
</dbReference>
<comment type="caution">
    <text evidence="1">The sequence shown here is derived from an EMBL/GenBank/DDBJ whole genome shotgun (WGS) entry which is preliminary data.</text>
</comment>
<reference evidence="1" key="1">
    <citation type="submission" date="2020-02" db="EMBL/GenBank/DDBJ databases">
        <authorList>
            <person name="Gao J."/>
            <person name="Sun J."/>
        </authorList>
    </citation>
    <scope>NUCLEOTIDE SEQUENCE</scope>
    <source>
        <strain evidence="1">602-2</strain>
    </source>
</reference>
<organism evidence="1">
    <name type="scientific">Caulobacter sp. 602-2</name>
    <dbReference type="NCBI Taxonomy" id="2710887"/>
    <lineage>
        <taxon>Bacteria</taxon>
        <taxon>Pseudomonadati</taxon>
        <taxon>Pseudomonadota</taxon>
        <taxon>Alphaproteobacteria</taxon>
        <taxon>Caulobacterales</taxon>
        <taxon>Caulobacteraceae</taxon>
        <taxon>Caulobacter</taxon>
    </lineage>
</organism>
<dbReference type="PANTHER" id="PTHR33973">
    <property type="entry name" value="OS07G0153300 PROTEIN"/>
    <property type="match status" value="1"/>
</dbReference>
<sequence>MSPRSALYSGVVAHERGRPRRHRLRYRVFMLLVDLDELDAIAARLRLFSHNALNLLSYHDRDHGGRRAAPVKPQIEALLAARGLGPPGGAILALCMPRLLGHGFNPLTVYFCHDRDERLAAVVYAVSNTFGERHDYVLPAAARDDGLVVQGCDKTFYVSPFLPMDLRYAFTIAPPGQDVRVGVDVHDDAGRVLTASFVGRREPLSDRAVLRAALGHPWQVVGVLAAIHWEAVKILLKGFGFFANPRLAKEKAAQTKVRAASRFGEKDAIGVSRRSARP</sequence>
<protein>
    <submittedName>
        <fullName evidence="1">DUF1365 family protein</fullName>
    </submittedName>
</protein>
<gene>
    <name evidence="1" type="ORF">G5B46_05805</name>
</gene>
<dbReference type="Pfam" id="PF07103">
    <property type="entry name" value="DUF1365"/>
    <property type="match status" value="1"/>
</dbReference>